<gene>
    <name evidence="2" type="ORF">J2W40_001590</name>
</gene>
<evidence type="ECO:0000313" key="2">
    <source>
        <dbReference type="EMBL" id="MDR7154775.1"/>
    </source>
</evidence>
<reference evidence="2 3" key="1">
    <citation type="submission" date="2023-07" db="EMBL/GenBank/DDBJ databases">
        <title>Sorghum-associated microbial communities from plants grown in Nebraska, USA.</title>
        <authorList>
            <person name="Schachtman D."/>
        </authorList>
    </citation>
    <scope>NUCLEOTIDE SEQUENCE [LARGE SCALE GENOMIC DNA]</scope>
    <source>
        <strain evidence="2 3">4256</strain>
    </source>
</reference>
<evidence type="ECO:0000256" key="1">
    <source>
        <dbReference type="SAM" id="MobiDB-lite"/>
    </source>
</evidence>
<feature type="compositionally biased region" description="Basic residues" evidence="1">
    <location>
        <begin position="82"/>
        <end position="93"/>
    </location>
</feature>
<feature type="region of interest" description="Disordered" evidence="1">
    <location>
        <begin position="71"/>
        <end position="93"/>
    </location>
</feature>
<proteinExistence type="predicted"/>
<keyword evidence="3" id="KW-1185">Reference proteome</keyword>
<comment type="caution">
    <text evidence="2">The sequence shown here is derived from an EMBL/GenBank/DDBJ whole genome shotgun (WGS) entry which is preliminary data.</text>
</comment>
<sequence>MSRSRQHHRHIARRRSINRACVQGFQQGGGTDEIRPLDIIGEIIENPGCFRFGLEEVDLIAQDEFGPPAFPIPTTCGEAKRGKARKHRSAIRS</sequence>
<evidence type="ECO:0000313" key="3">
    <source>
        <dbReference type="Proteomes" id="UP001267638"/>
    </source>
</evidence>
<dbReference type="RefSeq" id="WP_310223346.1">
    <property type="nucleotide sequence ID" value="NZ_JAVDWV010000006.1"/>
</dbReference>
<dbReference type="Proteomes" id="UP001267638">
    <property type="component" value="Unassembled WGS sequence"/>
</dbReference>
<protein>
    <submittedName>
        <fullName evidence="2">Uncharacterized protein</fullName>
    </submittedName>
</protein>
<dbReference type="EMBL" id="JAVDWV010000006">
    <property type="protein sequence ID" value="MDR7154775.1"/>
    <property type="molecule type" value="Genomic_DNA"/>
</dbReference>
<organism evidence="2 3">
    <name type="scientific">Sphingobium xenophagum</name>
    <dbReference type="NCBI Taxonomy" id="121428"/>
    <lineage>
        <taxon>Bacteria</taxon>
        <taxon>Pseudomonadati</taxon>
        <taxon>Pseudomonadota</taxon>
        <taxon>Alphaproteobacteria</taxon>
        <taxon>Sphingomonadales</taxon>
        <taxon>Sphingomonadaceae</taxon>
        <taxon>Sphingobium</taxon>
    </lineage>
</organism>
<accession>A0ABU1WZN0</accession>
<name>A0ABU1WZN0_SPHXE</name>